<protein>
    <submittedName>
        <fullName evidence="3">Uncharacterized protein</fullName>
    </submittedName>
</protein>
<accession>A0A8H7SUN9</accession>
<dbReference type="EMBL" id="JAEPRE010000025">
    <property type="protein sequence ID" value="KAG2235894.1"/>
    <property type="molecule type" value="Genomic_DNA"/>
</dbReference>
<organism evidence="3 4">
    <name type="scientific">Thamnidium elegans</name>
    <dbReference type="NCBI Taxonomy" id="101142"/>
    <lineage>
        <taxon>Eukaryota</taxon>
        <taxon>Fungi</taxon>
        <taxon>Fungi incertae sedis</taxon>
        <taxon>Mucoromycota</taxon>
        <taxon>Mucoromycotina</taxon>
        <taxon>Mucoromycetes</taxon>
        <taxon>Mucorales</taxon>
        <taxon>Mucorineae</taxon>
        <taxon>Mucoraceae</taxon>
        <taxon>Thamnidium</taxon>
    </lineage>
</organism>
<dbReference type="Proteomes" id="UP000613177">
    <property type="component" value="Unassembled WGS sequence"/>
</dbReference>
<dbReference type="AlphaFoldDB" id="A0A8H7SUN9"/>
<evidence type="ECO:0000313" key="3">
    <source>
        <dbReference type="EMBL" id="KAG2235894.1"/>
    </source>
</evidence>
<comment type="caution">
    <text evidence="3">The sequence shown here is derived from an EMBL/GenBank/DDBJ whole genome shotgun (WGS) entry which is preliminary data.</text>
</comment>
<dbReference type="SUPFAM" id="SSF47694">
    <property type="entry name" value="Cytochrome c oxidase subunit h"/>
    <property type="match status" value="1"/>
</dbReference>
<evidence type="ECO:0000256" key="1">
    <source>
        <dbReference type="ARBA" id="ARBA00004173"/>
    </source>
</evidence>
<proteinExistence type="predicted"/>
<dbReference type="InterPro" id="IPR036549">
    <property type="entry name" value="CX6/COA6-like_sf"/>
</dbReference>
<evidence type="ECO:0000313" key="4">
    <source>
        <dbReference type="Proteomes" id="UP000613177"/>
    </source>
</evidence>
<gene>
    <name evidence="3" type="ORF">INT48_008197</name>
</gene>
<comment type="subcellular location">
    <subcellularLocation>
        <location evidence="1">Mitochondrion</location>
    </subcellularLocation>
</comment>
<sequence>MSDAAEITKLSTAGFDARFPNTNQTKQYV</sequence>
<keyword evidence="4" id="KW-1185">Reference proteome</keyword>
<evidence type="ECO:0000256" key="2">
    <source>
        <dbReference type="ARBA" id="ARBA00023128"/>
    </source>
</evidence>
<keyword evidence="2" id="KW-0496">Mitochondrion</keyword>
<dbReference type="Gene3D" id="1.10.10.140">
    <property type="entry name" value="Cytochrome c oxidase, subunit VIb"/>
    <property type="match status" value="1"/>
</dbReference>
<reference evidence="3" key="1">
    <citation type="submission" date="2021-01" db="EMBL/GenBank/DDBJ databases">
        <title>Metabolic potential, ecology and presence of endohyphal bacteria is reflected in genomic diversity of Mucoromycotina.</title>
        <authorList>
            <person name="Muszewska A."/>
            <person name="Okrasinska A."/>
            <person name="Steczkiewicz K."/>
            <person name="Drgas O."/>
            <person name="Orlowska M."/>
            <person name="Perlinska-Lenart U."/>
            <person name="Aleksandrzak-Piekarczyk T."/>
            <person name="Szatraj K."/>
            <person name="Zielenkiewicz U."/>
            <person name="Pilsyk S."/>
            <person name="Malc E."/>
            <person name="Mieczkowski P."/>
            <person name="Kruszewska J.S."/>
            <person name="Biernat P."/>
            <person name="Pawlowska J."/>
        </authorList>
    </citation>
    <scope>NUCLEOTIDE SEQUENCE</scope>
    <source>
        <strain evidence="3">WA0000018081</strain>
    </source>
</reference>
<dbReference type="GO" id="GO:0005739">
    <property type="term" value="C:mitochondrion"/>
    <property type="evidence" value="ECO:0007669"/>
    <property type="project" value="UniProtKB-SubCell"/>
</dbReference>
<name>A0A8H7SUN9_9FUNG</name>